<evidence type="ECO:0000256" key="7">
    <source>
        <dbReference type="ARBA" id="ARBA00023136"/>
    </source>
</evidence>
<keyword evidence="5 9" id="KW-1133">Transmembrane helix</keyword>
<keyword evidence="12" id="KW-1185">Reference proteome</keyword>
<dbReference type="Proteomes" id="UP000199012">
    <property type="component" value="Unassembled WGS sequence"/>
</dbReference>
<feature type="region of interest" description="Disordered" evidence="10">
    <location>
        <begin position="161"/>
        <end position="186"/>
    </location>
</feature>
<organism evidence="11 12">
    <name type="scientific">Cellulomonas marina</name>
    <dbReference type="NCBI Taxonomy" id="988821"/>
    <lineage>
        <taxon>Bacteria</taxon>
        <taxon>Bacillati</taxon>
        <taxon>Actinomycetota</taxon>
        <taxon>Actinomycetes</taxon>
        <taxon>Micrococcales</taxon>
        <taxon>Cellulomonadaceae</taxon>
        <taxon>Cellulomonas</taxon>
    </lineage>
</organism>
<name>A0A1I0X787_9CELL</name>
<dbReference type="Pfam" id="PF01741">
    <property type="entry name" value="MscL"/>
    <property type="match status" value="1"/>
</dbReference>
<feature type="transmembrane region" description="Helical" evidence="9">
    <location>
        <begin position="93"/>
        <end position="116"/>
    </location>
</feature>
<dbReference type="PANTHER" id="PTHR30266">
    <property type="entry name" value="MECHANOSENSITIVE CHANNEL MSCL"/>
    <property type="match status" value="1"/>
</dbReference>
<evidence type="ECO:0000313" key="12">
    <source>
        <dbReference type="Proteomes" id="UP000199012"/>
    </source>
</evidence>
<keyword evidence="2 9" id="KW-0813">Transport</keyword>
<dbReference type="NCBIfam" id="TIGR00220">
    <property type="entry name" value="mscL"/>
    <property type="match status" value="1"/>
</dbReference>
<keyword evidence="3 9" id="KW-1003">Cell membrane</keyword>
<keyword evidence="6 9" id="KW-0406">Ion transport</keyword>
<comment type="function">
    <text evidence="9">Channel that opens in response to stretch forces in the membrane lipid bilayer. May participate in the regulation of osmotic pressure changes within the cell.</text>
</comment>
<protein>
    <recommendedName>
        <fullName evidence="9">Large-conductance mechanosensitive channel</fullName>
    </recommendedName>
</protein>
<evidence type="ECO:0000256" key="8">
    <source>
        <dbReference type="ARBA" id="ARBA00023303"/>
    </source>
</evidence>
<dbReference type="Gene3D" id="1.10.1200.120">
    <property type="entry name" value="Large-conductance mechanosensitive channel, MscL, domain 1"/>
    <property type="match status" value="1"/>
</dbReference>
<dbReference type="STRING" id="988821.SAMN05421867_104145"/>
<dbReference type="HAMAP" id="MF_00115">
    <property type="entry name" value="MscL"/>
    <property type="match status" value="1"/>
</dbReference>
<evidence type="ECO:0000256" key="1">
    <source>
        <dbReference type="ARBA" id="ARBA00004141"/>
    </source>
</evidence>
<keyword evidence="7 9" id="KW-0472">Membrane</keyword>
<evidence type="ECO:0000256" key="6">
    <source>
        <dbReference type="ARBA" id="ARBA00023065"/>
    </source>
</evidence>
<feature type="transmembrane region" description="Helical" evidence="9">
    <location>
        <begin position="35"/>
        <end position="68"/>
    </location>
</feature>
<evidence type="ECO:0000256" key="10">
    <source>
        <dbReference type="SAM" id="MobiDB-lite"/>
    </source>
</evidence>
<dbReference type="SUPFAM" id="SSF81330">
    <property type="entry name" value="Gated mechanosensitive channel"/>
    <property type="match status" value="1"/>
</dbReference>
<dbReference type="RefSeq" id="WP_090031544.1">
    <property type="nucleotide sequence ID" value="NZ_BONM01000010.1"/>
</dbReference>
<dbReference type="InterPro" id="IPR036019">
    <property type="entry name" value="MscL_channel"/>
</dbReference>
<feature type="compositionally biased region" description="Pro residues" evidence="10">
    <location>
        <begin position="174"/>
        <end position="186"/>
    </location>
</feature>
<proteinExistence type="inferred from homology"/>
<accession>A0A1I0X787</accession>
<comment type="subcellular location">
    <subcellularLocation>
        <location evidence="9">Cell membrane</location>
        <topology evidence="9">Multi-pass membrane protein</topology>
    </subcellularLocation>
    <subcellularLocation>
        <location evidence="1">Membrane</location>
        <topology evidence="1">Multi-pass membrane protein</topology>
    </subcellularLocation>
</comment>
<gene>
    <name evidence="9" type="primary">mscL</name>
    <name evidence="11" type="ORF">SAMN05421867_104145</name>
</gene>
<keyword evidence="8 9" id="KW-0407">Ion channel</keyword>
<evidence type="ECO:0000256" key="9">
    <source>
        <dbReference type="HAMAP-Rule" id="MF_00115"/>
    </source>
</evidence>
<reference evidence="11 12" key="1">
    <citation type="submission" date="2016-10" db="EMBL/GenBank/DDBJ databases">
        <authorList>
            <person name="de Groot N.N."/>
        </authorList>
    </citation>
    <scope>NUCLEOTIDE SEQUENCE [LARGE SCALE GENOMIC DNA]</scope>
    <source>
        <strain evidence="11 12">CGMCC 4.6945</strain>
    </source>
</reference>
<feature type="compositionally biased region" description="Low complexity" evidence="10">
    <location>
        <begin position="162"/>
        <end position="173"/>
    </location>
</feature>
<evidence type="ECO:0000256" key="2">
    <source>
        <dbReference type="ARBA" id="ARBA00022448"/>
    </source>
</evidence>
<dbReference type="GO" id="GO:0008381">
    <property type="term" value="F:mechanosensitive monoatomic ion channel activity"/>
    <property type="evidence" value="ECO:0007669"/>
    <property type="project" value="UniProtKB-UniRule"/>
</dbReference>
<dbReference type="InterPro" id="IPR001185">
    <property type="entry name" value="MS_channel"/>
</dbReference>
<dbReference type="InterPro" id="IPR037673">
    <property type="entry name" value="MSC/AndL"/>
</dbReference>
<comment type="similarity">
    <text evidence="9">Belongs to the MscL family.</text>
</comment>
<comment type="subunit">
    <text evidence="9">Homopentamer.</text>
</comment>
<evidence type="ECO:0000256" key="5">
    <source>
        <dbReference type="ARBA" id="ARBA00022989"/>
    </source>
</evidence>
<evidence type="ECO:0000256" key="3">
    <source>
        <dbReference type="ARBA" id="ARBA00022475"/>
    </source>
</evidence>
<dbReference type="PRINTS" id="PR01264">
    <property type="entry name" value="MECHCHANNEL"/>
</dbReference>
<evidence type="ECO:0000313" key="11">
    <source>
        <dbReference type="EMBL" id="SFA96266.1"/>
    </source>
</evidence>
<sequence>MTAPATRGYEAARESLGAVGKVLQGFREFIARGNAIELAVGVVIGSAFTAIVTVLTTAFVSPLIGWVFGTPSLATGWKIGPYSWSDDADPIDAGAIVNALISFLLTAAAVYFLIVLPLNALAARRKSGQADEPKAPAEDVLLLQEIRDLLAAQATPALRNDTAAAPGTVAGGPAAPPTPRATPPQA</sequence>
<keyword evidence="4 9" id="KW-0812">Transmembrane</keyword>
<dbReference type="GO" id="GO:0005886">
    <property type="term" value="C:plasma membrane"/>
    <property type="evidence" value="ECO:0007669"/>
    <property type="project" value="UniProtKB-SubCell"/>
</dbReference>
<dbReference type="OrthoDB" id="9810350at2"/>
<dbReference type="PANTHER" id="PTHR30266:SF2">
    <property type="entry name" value="LARGE-CONDUCTANCE MECHANOSENSITIVE CHANNEL"/>
    <property type="match status" value="1"/>
</dbReference>
<dbReference type="AlphaFoldDB" id="A0A1I0X787"/>
<dbReference type="EMBL" id="FOKA01000004">
    <property type="protein sequence ID" value="SFA96266.1"/>
    <property type="molecule type" value="Genomic_DNA"/>
</dbReference>
<evidence type="ECO:0000256" key="4">
    <source>
        <dbReference type="ARBA" id="ARBA00022692"/>
    </source>
</evidence>